<dbReference type="OrthoDB" id="3044497at2759"/>
<dbReference type="Proteomes" id="UP000054485">
    <property type="component" value="Unassembled WGS sequence"/>
</dbReference>
<protein>
    <recommendedName>
        <fullName evidence="3">Reverse transcriptase zinc-binding domain-containing protein</fullName>
    </recommendedName>
</protein>
<dbReference type="HOGENOM" id="CLU_146165_0_0_1"/>
<reference evidence="1 2" key="1">
    <citation type="submission" date="2014-04" db="EMBL/GenBank/DDBJ databases">
        <authorList>
            <consortium name="DOE Joint Genome Institute"/>
            <person name="Kuo A."/>
            <person name="Ruytinx J."/>
            <person name="Rineau F."/>
            <person name="Colpaert J."/>
            <person name="Kohler A."/>
            <person name="Nagy L.G."/>
            <person name="Floudas D."/>
            <person name="Copeland A."/>
            <person name="Barry K.W."/>
            <person name="Cichocki N."/>
            <person name="Veneault-Fourrey C."/>
            <person name="LaButti K."/>
            <person name="Lindquist E.A."/>
            <person name="Lipzen A."/>
            <person name="Lundell T."/>
            <person name="Morin E."/>
            <person name="Murat C."/>
            <person name="Sun H."/>
            <person name="Tunlid A."/>
            <person name="Henrissat B."/>
            <person name="Grigoriev I.V."/>
            <person name="Hibbett D.S."/>
            <person name="Martin F."/>
            <person name="Nordberg H.P."/>
            <person name="Cantor M.N."/>
            <person name="Hua S.X."/>
        </authorList>
    </citation>
    <scope>NUCLEOTIDE SEQUENCE [LARGE SCALE GENOMIC DNA]</scope>
    <source>
        <strain evidence="1 2">UH-Slu-Lm8-n1</strain>
    </source>
</reference>
<dbReference type="STRING" id="930992.A0A0D0AHT1"/>
<reference evidence="2" key="2">
    <citation type="submission" date="2015-01" db="EMBL/GenBank/DDBJ databases">
        <title>Evolutionary Origins and Diversification of the Mycorrhizal Mutualists.</title>
        <authorList>
            <consortium name="DOE Joint Genome Institute"/>
            <consortium name="Mycorrhizal Genomics Consortium"/>
            <person name="Kohler A."/>
            <person name="Kuo A."/>
            <person name="Nagy L.G."/>
            <person name="Floudas D."/>
            <person name="Copeland A."/>
            <person name="Barry K.W."/>
            <person name="Cichocki N."/>
            <person name="Veneault-Fourrey C."/>
            <person name="LaButti K."/>
            <person name="Lindquist E.A."/>
            <person name="Lipzen A."/>
            <person name="Lundell T."/>
            <person name="Morin E."/>
            <person name="Murat C."/>
            <person name="Riley R."/>
            <person name="Ohm R."/>
            <person name="Sun H."/>
            <person name="Tunlid A."/>
            <person name="Henrissat B."/>
            <person name="Grigoriev I.V."/>
            <person name="Hibbett D.S."/>
            <person name="Martin F."/>
        </authorList>
    </citation>
    <scope>NUCLEOTIDE SEQUENCE [LARGE SCALE GENOMIC DNA]</scope>
    <source>
        <strain evidence="2">UH-Slu-Lm8-n1</strain>
    </source>
</reference>
<dbReference type="InParanoid" id="A0A0D0AHT1"/>
<name>A0A0D0AHT1_9AGAM</name>
<accession>A0A0D0AHT1</accession>
<evidence type="ECO:0000313" key="2">
    <source>
        <dbReference type="Proteomes" id="UP000054485"/>
    </source>
</evidence>
<evidence type="ECO:0000313" key="1">
    <source>
        <dbReference type="EMBL" id="KIK31553.1"/>
    </source>
</evidence>
<gene>
    <name evidence="1" type="ORF">CY34DRAFT_103138</name>
</gene>
<keyword evidence="2" id="KW-1185">Reference proteome</keyword>
<sequence length="123" mass="14111">MDPSTPSSHFSNLIEDFPRRHCSLLFQLHTGHAPLNKHLHHISKSPTAQCLQCNKHEETVKHFLLVCPSYAQQRAALRQEAGTGMSQLHQLLNNEDFIKPLFRYIARTRRLEQTFGDVSPPKS</sequence>
<proteinExistence type="predicted"/>
<organism evidence="1 2">
    <name type="scientific">Suillus luteus UH-Slu-Lm8-n1</name>
    <dbReference type="NCBI Taxonomy" id="930992"/>
    <lineage>
        <taxon>Eukaryota</taxon>
        <taxon>Fungi</taxon>
        <taxon>Dikarya</taxon>
        <taxon>Basidiomycota</taxon>
        <taxon>Agaricomycotina</taxon>
        <taxon>Agaricomycetes</taxon>
        <taxon>Agaricomycetidae</taxon>
        <taxon>Boletales</taxon>
        <taxon>Suillineae</taxon>
        <taxon>Suillaceae</taxon>
        <taxon>Suillus</taxon>
    </lineage>
</organism>
<dbReference type="AlphaFoldDB" id="A0A0D0AHT1"/>
<evidence type="ECO:0008006" key="3">
    <source>
        <dbReference type="Google" id="ProtNLM"/>
    </source>
</evidence>
<dbReference type="EMBL" id="KN836879">
    <property type="protein sequence ID" value="KIK31553.1"/>
    <property type="molecule type" value="Genomic_DNA"/>
</dbReference>